<reference evidence="2" key="1">
    <citation type="submission" date="2020-10" db="EMBL/GenBank/DDBJ databases">
        <authorList>
            <person name="Han B."/>
            <person name="Lu T."/>
            <person name="Zhao Q."/>
            <person name="Huang X."/>
            <person name="Zhao Y."/>
        </authorList>
    </citation>
    <scope>NUCLEOTIDE SEQUENCE</scope>
</reference>
<comment type="caution">
    <text evidence="2">The sequence shown here is derived from an EMBL/GenBank/DDBJ whole genome shotgun (WGS) entry which is preliminary data.</text>
</comment>
<dbReference type="AlphaFoldDB" id="A0A811NPH1"/>
<feature type="compositionally biased region" description="Basic residues" evidence="1">
    <location>
        <begin position="14"/>
        <end position="24"/>
    </location>
</feature>
<feature type="region of interest" description="Disordered" evidence="1">
    <location>
        <begin position="64"/>
        <end position="162"/>
    </location>
</feature>
<gene>
    <name evidence="2" type="ORF">NCGR_LOCUS17839</name>
</gene>
<evidence type="ECO:0000313" key="2">
    <source>
        <dbReference type="EMBL" id="CAD6225966.1"/>
    </source>
</evidence>
<keyword evidence="3" id="KW-1185">Reference proteome</keyword>
<name>A0A811NPH1_9POAL</name>
<feature type="region of interest" description="Disordered" evidence="1">
    <location>
        <begin position="1"/>
        <end position="37"/>
    </location>
</feature>
<organism evidence="2 3">
    <name type="scientific">Miscanthus lutarioriparius</name>
    <dbReference type="NCBI Taxonomy" id="422564"/>
    <lineage>
        <taxon>Eukaryota</taxon>
        <taxon>Viridiplantae</taxon>
        <taxon>Streptophyta</taxon>
        <taxon>Embryophyta</taxon>
        <taxon>Tracheophyta</taxon>
        <taxon>Spermatophyta</taxon>
        <taxon>Magnoliopsida</taxon>
        <taxon>Liliopsida</taxon>
        <taxon>Poales</taxon>
        <taxon>Poaceae</taxon>
        <taxon>PACMAD clade</taxon>
        <taxon>Panicoideae</taxon>
        <taxon>Andropogonodae</taxon>
        <taxon>Andropogoneae</taxon>
        <taxon>Saccharinae</taxon>
        <taxon>Miscanthus</taxon>
    </lineage>
</organism>
<sequence>MNGPPVQSPAYEKKVRRPPKSRRKQPTEVQGRAGPKLSKHGVIITCSWCKGENHNSAGCALKKLGIRPSVHRNTAPTHNEETPIHVDNQSNEEATISQASSTVDAGRHHGPLPDSAFIEDNQPIARPAPLTTATKQGKAAGQGGRKGNSNKEVNGEEEGNLK</sequence>
<dbReference type="EMBL" id="CAJGYO010000004">
    <property type="protein sequence ID" value="CAD6225966.1"/>
    <property type="molecule type" value="Genomic_DNA"/>
</dbReference>
<evidence type="ECO:0000313" key="3">
    <source>
        <dbReference type="Proteomes" id="UP000604825"/>
    </source>
</evidence>
<feature type="compositionally biased region" description="Polar residues" evidence="1">
    <location>
        <begin position="87"/>
        <end position="103"/>
    </location>
</feature>
<proteinExistence type="predicted"/>
<evidence type="ECO:0000256" key="1">
    <source>
        <dbReference type="SAM" id="MobiDB-lite"/>
    </source>
</evidence>
<protein>
    <submittedName>
        <fullName evidence="2">Uncharacterized protein</fullName>
    </submittedName>
</protein>
<accession>A0A811NPH1</accession>
<dbReference type="OrthoDB" id="690464at2759"/>
<dbReference type="Proteomes" id="UP000604825">
    <property type="component" value="Unassembled WGS sequence"/>
</dbReference>